<dbReference type="GO" id="GO:0016491">
    <property type="term" value="F:oxidoreductase activity"/>
    <property type="evidence" value="ECO:0007669"/>
    <property type="project" value="UniProtKB-KW"/>
</dbReference>
<dbReference type="PROSITE" id="PS51387">
    <property type="entry name" value="FAD_PCMH"/>
    <property type="match status" value="1"/>
</dbReference>
<dbReference type="PANTHER" id="PTHR42973:SF39">
    <property type="entry name" value="FAD-BINDING PCMH-TYPE DOMAIN-CONTAINING PROTEIN"/>
    <property type="match status" value="1"/>
</dbReference>
<dbReference type="InterPro" id="IPR016166">
    <property type="entry name" value="FAD-bd_PCMH"/>
</dbReference>
<dbReference type="InterPro" id="IPR050416">
    <property type="entry name" value="FAD-linked_Oxidoreductase"/>
</dbReference>
<dbReference type="RefSeq" id="XP_040634506.1">
    <property type="nucleotide sequence ID" value="XM_040785092.1"/>
</dbReference>
<evidence type="ECO:0000313" key="7">
    <source>
        <dbReference type="EMBL" id="EYE90816.1"/>
    </source>
</evidence>
<comment type="cofactor">
    <cofactor evidence="1">
        <name>FAD</name>
        <dbReference type="ChEBI" id="CHEBI:57692"/>
    </cofactor>
</comment>
<feature type="domain" description="FAD-binding PCMH-type" evidence="6">
    <location>
        <begin position="25"/>
        <end position="196"/>
    </location>
</feature>
<dbReference type="InterPro" id="IPR016169">
    <property type="entry name" value="FAD-bd_PCMH_sub2"/>
</dbReference>
<dbReference type="Gene3D" id="3.40.462.20">
    <property type="match status" value="1"/>
</dbReference>
<keyword evidence="8" id="KW-1185">Reference proteome</keyword>
<dbReference type="InterPro" id="IPR036318">
    <property type="entry name" value="FAD-bd_PCMH-like_sf"/>
</dbReference>
<dbReference type="InterPro" id="IPR016167">
    <property type="entry name" value="FAD-bd_PCMH_sub1"/>
</dbReference>
<evidence type="ECO:0000256" key="5">
    <source>
        <dbReference type="ARBA" id="ARBA00023002"/>
    </source>
</evidence>
<dbReference type="Gene3D" id="3.30.465.10">
    <property type="match status" value="1"/>
</dbReference>
<evidence type="ECO:0000313" key="8">
    <source>
        <dbReference type="Proteomes" id="UP000019804"/>
    </source>
</evidence>
<proteinExistence type="inferred from homology"/>
<dbReference type="Pfam" id="PF01565">
    <property type="entry name" value="FAD_binding_4"/>
    <property type="match status" value="1"/>
</dbReference>
<dbReference type="SUPFAM" id="SSF56176">
    <property type="entry name" value="FAD-binding/transporter-associated domain-like"/>
    <property type="match status" value="1"/>
</dbReference>
<dbReference type="InterPro" id="IPR006094">
    <property type="entry name" value="Oxid_FAD_bind_N"/>
</dbReference>
<accession>A0A017S1U4</accession>
<dbReference type="GeneID" id="63700216"/>
<dbReference type="AlphaFoldDB" id="A0A017S1U4"/>
<protein>
    <submittedName>
        <fullName evidence="7">FAD binding domain protein</fullName>
    </submittedName>
</protein>
<evidence type="ECO:0000256" key="1">
    <source>
        <dbReference type="ARBA" id="ARBA00001974"/>
    </source>
</evidence>
<gene>
    <name evidence="7" type="ORF">EURHEDRAFT_466361</name>
</gene>
<sequence length="458" mass="51924">MEIIWRDSATYEHARFERVYNLLRPNRYPAAIVRAKSESDIVEAVRLAHSKGLRIAVRSGGHSFAVWSVRDHSILLDLGDYREVTVDAAKREARVSPSTQSNLDLQLMKDYGLMFGGGHCPDVSLGGYLLQGGIGWNCRNWGWGCEQVKAVDVVTADGRLVHCNTEENSDLFWAARGAGPGFPGIVTRFHLQLHPAPKVFRTSGYMFPKTHYREAFNWILGLTSTFDDGTEISASGMYPDGKDEVAFFVYMVTMKDTAEEAQAALLPAQQTRPPGAIEEWFCREDSLEQEYATQENAYPGGRRWLADNAFIRNDVDLAAVLEDAFLNLPDNNFTVLWYPLAPRSRRPLPDMACSLQSDHYFGVYAIYQDERDDERCLTWQKQTMEKVERFSVGTFTGETDFQHREAKYWGDEQGLRLAEIRRKWDPEGRICGYLDREDTSGVGGLSNRPGWQTQSAQL</sequence>
<keyword evidence="4" id="KW-0274">FAD</keyword>
<dbReference type="GO" id="GO:0071949">
    <property type="term" value="F:FAD binding"/>
    <property type="evidence" value="ECO:0007669"/>
    <property type="project" value="InterPro"/>
</dbReference>
<dbReference type="Proteomes" id="UP000019804">
    <property type="component" value="Unassembled WGS sequence"/>
</dbReference>
<dbReference type="STRING" id="1388766.A0A017S1U4"/>
<reference evidence="8" key="1">
    <citation type="journal article" date="2014" name="Nat. Commun.">
        <title>Genomic adaptations of the halophilic Dead Sea filamentous fungus Eurotium rubrum.</title>
        <authorList>
            <person name="Kis-Papo T."/>
            <person name="Weig A.R."/>
            <person name="Riley R."/>
            <person name="Persoh D."/>
            <person name="Salamov A."/>
            <person name="Sun H."/>
            <person name="Lipzen A."/>
            <person name="Wasser S.P."/>
            <person name="Rambold G."/>
            <person name="Grigoriev I.V."/>
            <person name="Nevo E."/>
        </authorList>
    </citation>
    <scope>NUCLEOTIDE SEQUENCE [LARGE SCALE GENOMIC DNA]</scope>
    <source>
        <strain evidence="8">CBS 135680</strain>
    </source>
</reference>
<evidence type="ECO:0000259" key="6">
    <source>
        <dbReference type="PROSITE" id="PS51387"/>
    </source>
</evidence>
<dbReference type="InterPro" id="IPR006093">
    <property type="entry name" value="Oxy_OxRdtase_FAD_BS"/>
</dbReference>
<dbReference type="PANTHER" id="PTHR42973">
    <property type="entry name" value="BINDING OXIDOREDUCTASE, PUTATIVE (AFU_ORTHOLOGUE AFUA_1G17690)-RELATED"/>
    <property type="match status" value="1"/>
</dbReference>
<dbReference type="OrthoDB" id="415825at2759"/>
<keyword evidence="3" id="KW-0285">Flavoprotein</keyword>
<keyword evidence="5" id="KW-0560">Oxidoreductase</keyword>
<dbReference type="EMBL" id="KK088453">
    <property type="protein sequence ID" value="EYE90816.1"/>
    <property type="molecule type" value="Genomic_DNA"/>
</dbReference>
<evidence type="ECO:0000256" key="2">
    <source>
        <dbReference type="ARBA" id="ARBA00005466"/>
    </source>
</evidence>
<evidence type="ECO:0000256" key="4">
    <source>
        <dbReference type="ARBA" id="ARBA00022827"/>
    </source>
</evidence>
<name>A0A017S1U4_ASPRC</name>
<dbReference type="Gene3D" id="3.30.43.10">
    <property type="entry name" value="Uridine Diphospho-n-acetylenolpyruvylglucosamine Reductase, domain 2"/>
    <property type="match status" value="1"/>
</dbReference>
<organism evidence="7 8">
    <name type="scientific">Aspergillus ruber (strain CBS 135680)</name>
    <dbReference type="NCBI Taxonomy" id="1388766"/>
    <lineage>
        <taxon>Eukaryota</taxon>
        <taxon>Fungi</taxon>
        <taxon>Dikarya</taxon>
        <taxon>Ascomycota</taxon>
        <taxon>Pezizomycotina</taxon>
        <taxon>Eurotiomycetes</taxon>
        <taxon>Eurotiomycetidae</taxon>
        <taxon>Eurotiales</taxon>
        <taxon>Aspergillaceae</taxon>
        <taxon>Aspergillus</taxon>
        <taxon>Aspergillus subgen. Aspergillus</taxon>
    </lineage>
</organism>
<dbReference type="PROSITE" id="PS00862">
    <property type="entry name" value="OX2_COVAL_FAD"/>
    <property type="match status" value="1"/>
</dbReference>
<dbReference type="HOGENOM" id="CLU_018354_9_1_1"/>
<comment type="similarity">
    <text evidence="2">Belongs to the oxygen-dependent FAD-linked oxidoreductase family.</text>
</comment>
<evidence type="ECO:0000256" key="3">
    <source>
        <dbReference type="ARBA" id="ARBA00022630"/>
    </source>
</evidence>